<name>A0A2P5HHJ6_DIAHE</name>
<evidence type="ECO:0000313" key="3">
    <source>
        <dbReference type="Proteomes" id="UP000094444"/>
    </source>
</evidence>
<dbReference type="OrthoDB" id="5235357at2759"/>
<accession>A0A2P5HHJ6</accession>
<sequence>MASHFRAWLRRNLKLSSKTQYQEAISSRPKPQTAAPSTQEESLPPPYATLDPLPSSIDGSESIEVLRARNPATRPPSNESPILYPPPQHITGLSSTVRAAASTAVIGMIRALDEPNPRMVAARTAQAIAAAVSTSRSYTAFVAAVTAAESSALLLIEAEKDVNSNSPGRLSPGQQQKNAIRAAAVTAMAADTRITHAPIGSWPFDIHDTHIPEPSPQTASPSSSADTNCGSQFKRAPYAAAAPRT</sequence>
<protein>
    <submittedName>
        <fullName evidence="2">Uncharacterized protein</fullName>
    </submittedName>
</protein>
<feature type="compositionally biased region" description="Polar residues" evidence="1">
    <location>
        <begin position="16"/>
        <end position="25"/>
    </location>
</feature>
<evidence type="ECO:0000313" key="2">
    <source>
        <dbReference type="EMBL" id="POS69726.1"/>
    </source>
</evidence>
<dbReference type="AlphaFoldDB" id="A0A2P5HHJ6"/>
<comment type="caution">
    <text evidence="2">The sequence shown here is derived from an EMBL/GenBank/DDBJ whole genome shotgun (WGS) entry which is preliminary data.</text>
</comment>
<feature type="region of interest" description="Disordered" evidence="1">
    <location>
        <begin position="16"/>
        <end position="54"/>
    </location>
</feature>
<dbReference type="EMBL" id="MAVT02002036">
    <property type="protein sequence ID" value="POS69726.1"/>
    <property type="molecule type" value="Genomic_DNA"/>
</dbReference>
<gene>
    <name evidence="2" type="ORF">DHEL01_v211880</name>
</gene>
<evidence type="ECO:0000256" key="1">
    <source>
        <dbReference type="SAM" id="MobiDB-lite"/>
    </source>
</evidence>
<proteinExistence type="predicted"/>
<feature type="region of interest" description="Disordered" evidence="1">
    <location>
        <begin position="204"/>
        <end position="245"/>
    </location>
</feature>
<keyword evidence="3" id="KW-1185">Reference proteome</keyword>
<dbReference type="Proteomes" id="UP000094444">
    <property type="component" value="Unassembled WGS sequence"/>
</dbReference>
<reference evidence="2" key="1">
    <citation type="submission" date="2017-09" db="EMBL/GenBank/DDBJ databases">
        <title>Polyketide synthases of a Diaporthe helianthi virulent isolate.</title>
        <authorList>
            <person name="Baroncelli R."/>
        </authorList>
    </citation>
    <scope>NUCLEOTIDE SEQUENCE [LARGE SCALE GENOMIC DNA]</scope>
    <source>
        <strain evidence="2">7/96</strain>
    </source>
</reference>
<dbReference type="InParanoid" id="A0A2P5HHJ6"/>
<organism evidence="2 3">
    <name type="scientific">Diaporthe helianthi</name>
    <dbReference type="NCBI Taxonomy" id="158607"/>
    <lineage>
        <taxon>Eukaryota</taxon>
        <taxon>Fungi</taxon>
        <taxon>Dikarya</taxon>
        <taxon>Ascomycota</taxon>
        <taxon>Pezizomycotina</taxon>
        <taxon>Sordariomycetes</taxon>
        <taxon>Sordariomycetidae</taxon>
        <taxon>Diaporthales</taxon>
        <taxon>Diaporthaceae</taxon>
        <taxon>Diaporthe</taxon>
    </lineage>
</organism>